<dbReference type="EMBL" id="VNJJ01000002">
    <property type="protein sequence ID" value="TVY03158.1"/>
    <property type="molecule type" value="Genomic_DNA"/>
</dbReference>
<keyword evidence="2" id="KW-0808">Transferase</keyword>
<dbReference type="AlphaFoldDB" id="A0A559JTE7"/>
<accession>A0A559JTE7</accession>
<protein>
    <submittedName>
        <fullName evidence="2">Tyrosine protein kinase</fullName>
    </submittedName>
</protein>
<sequence length="140" mass="14980">MNDPFSPSLHSWTPGYGQENYPGIEGAYSGPPAVIEQTAVPVQAPAATPAPAKGGLPFNLSNLGDIKSIIDRMGGIEGVLSTMGKVQKFMATMQQMAPMLKLFMGKGKSDAPAISKGSAPRRRRRPSGSKSRRKKPTKRR</sequence>
<dbReference type="Proteomes" id="UP000316330">
    <property type="component" value="Unassembled WGS sequence"/>
</dbReference>
<keyword evidence="2" id="KW-0418">Kinase</keyword>
<comment type="caution">
    <text evidence="2">The sequence shown here is derived from an EMBL/GenBank/DDBJ whole genome shotgun (WGS) entry which is preliminary data.</text>
</comment>
<gene>
    <name evidence="2" type="ORF">FPZ45_04580</name>
</gene>
<proteinExistence type="predicted"/>
<feature type="region of interest" description="Disordered" evidence="1">
    <location>
        <begin position="107"/>
        <end position="140"/>
    </location>
</feature>
<evidence type="ECO:0000313" key="2">
    <source>
        <dbReference type="EMBL" id="TVY03158.1"/>
    </source>
</evidence>
<name>A0A559JTE7_9BACL</name>
<reference evidence="2 3" key="1">
    <citation type="submission" date="2019-07" db="EMBL/GenBank/DDBJ databases">
        <authorList>
            <person name="Kim J."/>
        </authorList>
    </citation>
    <scope>NUCLEOTIDE SEQUENCE [LARGE SCALE GENOMIC DNA]</scope>
    <source>
        <strain evidence="2 3">G13</strain>
    </source>
</reference>
<dbReference type="GO" id="GO:0016301">
    <property type="term" value="F:kinase activity"/>
    <property type="evidence" value="ECO:0007669"/>
    <property type="project" value="UniProtKB-KW"/>
</dbReference>
<feature type="compositionally biased region" description="Basic residues" evidence="1">
    <location>
        <begin position="119"/>
        <end position="140"/>
    </location>
</feature>
<dbReference type="RefSeq" id="WP_144698876.1">
    <property type="nucleotide sequence ID" value="NZ_VNJJ01000002.1"/>
</dbReference>
<dbReference type="OrthoDB" id="2680668at2"/>
<evidence type="ECO:0000256" key="1">
    <source>
        <dbReference type="SAM" id="MobiDB-lite"/>
    </source>
</evidence>
<keyword evidence="3" id="KW-1185">Reference proteome</keyword>
<evidence type="ECO:0000313" key="3">
    <source>
        <dbReference type="Proteomes" id="UP000316330"/>
    </source>
</evidence>
<organism evidence="2 3">
    <name type="scientific">Cohnella terricola</name>
    <dbReference type="NCBI Taxonomy" id="1289167"/>
    <lineage>
        <taxon>Bacteria</taxon>
        <taxon>Bacillati</taxon>
        <taxon>Bacillota</taxon>
        <taxon>Bacilli</taxon>
        <taxon>Bacillales</taxon>
        <taxon>Paenibacillaceae</taxon>
        <taxon>Cohnella</taxon>
    </lineage>
</organism>